<sequence length="169" mass="18520">MATSPVLKAMLQSTMKEGANKRVQIKDSSSAGVSLFLDMLYTTATRTDPDYKTMLVALDLAHRWQVQNVMPILESGLFAMLTVDSFVSIAEAAALKGMEKLQRTCAAFGAKNTQIQDMLKKGSLPAVVCQLLGQRAEMSPEQHMVILLDLGQNIVLNFIVAPPVFTCWL</sequence>
<proteinExistence type="predicted"/>
<dbReference type="PANTHER" id="PTHR46672:SF8">
    <property type="entry name" value="BTB DOMAIN-CONTAINING PROTEIN"/>
    <property type="match status" value="1"/>
</dbReference>
<reference evidence="2" key="1">
    <citation type="submission" date="2021-02" db="EMBL/GenBank/DDBJ databases">
        <authorList>
            <person name="Dougan E. K."/>
            <person name="Rhodes N."/>
            <person name="Thang M."/>
            <person name="Chan C."/>
        </authorList>
    </citation>
    <scope>NUCLEOTIDE SEQUENCE</scope>
</reference>
<dbReference type="AlphaFoldDB" id="A0A812N3P0"/>
<evidence type="ECO:0000313" key="2">
    <source>
        <dbReference type="EMBL" id="CAE7277752.1"/>
    </source>
</evidence>
<evidence type="ECO:0000313" key="3">
    <source>
        <dbReference type="Proteomes" id="UP000604046"/>
    </source>
</evidence>
<gene>
    <name evidence="2" type="ORF">SNAT2548_LOCUS14727</name>
</gene>
<dbReference type="InterPro" id="IPR000210">
    <property type="entry name" value="BTB/POZ_dom"/>
</dbReference>
<dbReference type="CDD" id="cd18186">
    <property type="entry name" value="BTB_POZ_ZBTB_KLHL-like"/>
    <property type="match status" value="1"/>
</dbReference>
<keyword evidence="3" id="KW-1185">Reference proteome</keyword>
<comment type="caution">
    <text evidence="2">The sequence shown here is derived from an EMBL/GenBank/DDBJ whole genome shotgun (WGS) entry which is preliminary data.</text>
</comment>
<dbReference type="PANTHER" id="PTHR46672">
    <property type="entry name" value="OS08G0495500 PROTEIN-RELATED"/>
    <property type="match status" value="1"/>
</dbReference>
<name>A0A812N3P0_9DINO</name>
<dbReference type="Pfam" id="PF00651">
    <property type="entry name" value="BTB"/>
    <property type="match status" value="1"/>
</dbReference>
<organism evidence="2 3">
    <name type="scientific">Symbiodinium natans</name>
    <dbReference type="NCBI Taxonomy" id="878477"/>
    <lineage>
        <taxon>Eukaryota</taxon>
        <taxon>Sar</taxon>
        <taxon>Alveolata</taxon>
        <taxon>Dinophyceae</taxon>
        <taxon>Suessiales</taxon>
        <taxon>Symbiodiniaceae</taxon>
        <taxon>Symbiodinium</taxon>
    </lineage>
</organism>
<dbReference type="InterPro" id="IPR011333">
    <property type="entry name" value="SKP1/BTB/POZ_sf"/>
</dbReference>
<dbReference type="Proteomes" id="UP000604046">
    <property type="component" value="Unassembled WGS sequence"/>
</dbReference>
<dbReference type="OrthoDB" id="420465at2759"/>
<feature type="domain" description="BTB" evidence="1">
    <location>
        <begin position="2"/>
        <end position="75"/>
    </location>
</feature>
<dbReference type="SUPFAM" id="SSF54695">
    <property type="entry name" value="POZ domain"/>
    <property type="match status" value="1"/>
</dbReference>
<protein>
    <recommendedName>
        <fullName evidence="1">BTB domain-containing protein</fullName>
    </recommendedName>
</protein>
<dbReference type="Gene3D" id="3.30.710.10">
    <property type="entry name" value="Potassium Channel Kv1.1, Chain A"/>
    <property type="match status" value="1"/>
</dbReference>
<evidence type="ECO:0000259" key="1">
    <source>
        <dbReference type="Pfam" id="PF00651"/>
    </source>
</evidence>
<accession>A0A812N3P0</accession>
<dbReference type="InterPro" id="IPR044714">
    <property type="entry name" value="AtSIBP1-like"/>
</dbReference>
<dbReference type="EMBL" id="CAJNDS010001768">
    <property type="protein sequence ID" value="CAE7277752.1"/>
    <property type="molecule type" value="Genomic_DNA"/>
</dbReference>